<keyword evidence="3" id="KW-1185">Reference proteome</keyword>
<proteinExistence type="predicted"/>
<protein>
    <submittedName>
        <fullName evidence="2">Uncharacterized protein</fullName>
    </submittedName>
</protein>
<feature type="compositionally biased region" description="Polar residues" evidence="1">
    <location>
        <begin position="254"/>
        <end position="263"/>
    </location>
</feature>
<dbReference type="Proteomes" id="UP000422736">
    <property type="component" value="Chromosome 5"/>
</dbReference>
<evidence type="ECO:0000313" key="3">
    <source>
        <dbReference type="Proteomes" id="UP000422736"/>
    </source>
</evidence>
<reference evidence="2 3" key="2">
    <citation type="submission" date="2019-11" db="EMBL/GenBank/DDBJ databases">
        <authorList>
            <person name="Lu H."/>
        </authorList>
    </citation>
    <scope>NUCLEOTIDE SEQUENCE [LARGE SCALE GENOMIC DNA]</scope>
    <source>
        <strain evidence="2 3">FIM1</strain>
    </source>
</reference>
<sequence length="270" mass="31912">MTFVQSNGLFDTRNFSEVPAWANTKDGKYVPMASFPGSNAENNVRIRILTDQNDYKQWLFDLLRILYRYDVDHKLTSNSRRQGNIFNSSQEEWLHGIYNACIQFSKLPSWLENELDSVCNFGESFFATLVLLREKYHPENLHEEIAGFRLQKHYKLENVLRILRDFEDRIPVYGVFSLENILLERITRELGFKKNLHGQLYRVKENYDGGLSELIKDIQEEVDKNNIRIQNERNYRAQKNGRNRVKKDNYRSGKGSQRRSSYQKAILGRT</sequence>
<name>A0ABX6F030_KLUMA</name>
<organism evidence="2 3">
    <name type="scientific">Kluyveromyces marxianus</name>
    <name type="common">Yeast</name>
    <name type="synonym">Candida kefyr</name>
    <dbReference type="NCBI Taxonomy" id="4911"/>
    <lineage>
        <taxon>Eukaryota</taxon>
        <taxon>Fungi</taxon>
        <taxon>Dikarya</taxon>
        <taxon>Ascomycota</taxon>
        <taxon>Saccharomycotina</taxon>
        <taxon>Saccharomycetes</taxon>
        <taxon>Saccharomycetales</taxon>
        <taxon>Saccharomycetaceae</taxon>
        <taxon>Kluyveromyces</taxon>
    </lineage>
</organism>
<evidence type="ECO:0000313" key="2">
    <source>
        <dbReference type="EMBL" id="QGN16708.1"/>
    </source>
</evidence>
<accession>A0ABX6F030</accession>
<feature type="region of interest" description="Disordered" evidence="1">
    <location>
        <begin position="239"/>
        <end position="270"/>
    </location>
</feature>
<reference evidence="2 3" key="1">
    <citation type="submission" date="2016-03" db="EMBL/GenBank/DDBJ databases">
        <title>How can Kluyveromyces marxianus grow so fast - potential evolutionary course in Saccharomyces Complex revealed by comparative genomics.</title>
        <authorList>
            <person name="Mo W."/>
            <person name="Lu W."/>
            <person name="Yang X."/>
            <person name="Qi J."/>
            <person name="Lv H."/>
        </authorList>
    </citation>
    <scope>NUCLEOTIDE SEQUENCE [LARGE SCALE GENOMIC DNA]</scope>
    <source>
        <strain evidence="2 3">FIM1</strain>
    </source>
</reference>
<gene>
    <name evidence="2" type="ORF">FIM1_3428</name>
</gene>
<evidence type="ECO:0000256" key="1">
    <source>
        <dbReference type="SAM" id="MobiDB-lite"/>
    </source>
</evidence>
<dbReference type="EMBL" id="CP015058">
    <property type="protein sequence ID" value="QGN16708.1"/>
    <property type="molecule type" value="Genomic_DNA"/>
</dbReference>